<dbReference type="InterPro" id="IPR008808">
    <property type="entry name" value="Powdery_mildew-R_dom"/>
</dbReference>
<reference evidence="9" key="1">
    <citation type="journal article" date="2015" name="Nat. Plants">
        <title>Genome expansion of Arabis alpina linked with retrotransposition and reduced symmetric DNA methylation.</title>
        <authorList>
            <person name="Willing E.M."/>
            <person name="Rawat V."/>
            <person name="Mandakova T."/>
            <person name="Maumus F."/>
            <person name="James G.V."/>
            <person name="Nordstroem K.J."/>
            <person name="Becker C."/>
            <person name="Warthmann N."/>
            <person name="Chica C."/>
            <person name="Szarzynska B."/>
            <person name="Zytnicki M."/>
            <person name="Albani M.C."/>
            <person name="Kiefer C."/>
            <person name="Bergonzi S."/>
            <person name="Castaings L."/>
            <person name="Mateos J.L."/>
            <person name="Berns M.C."/>
            <person name="Bujdoso N."/>
            <person name="Piofczyk T."/>
            <person name="de Lorenzo L."/>
            <person name="Barrero-Sicilia C."/>
            <person name="Mateos I."/>
            <person name="Piednoel M."/>
            <person name="Hagmann J."/>
            <person name="Chen-Min-Tao R."/>
            <person name="Iglesias-Fernandez R."/>
            <person name="Schuster S.C."/>
            <person name="Alonso-Blanco C."/>
            <person name="Roudier F."/>
            <person name="Carbonero P."/>
            <person name="Paz-Ares J."/>
            <person name="Davis S.J."/>
            <person name="Pecinka A."/>
            <person name="Quesneville H."/>
            <person name="Colot V."/>
            <person name="Lysak M.A."/>
            <person name="Weigel D."/>
            <person name="Coupland G."/>
            <person name="Schneeberger K."/>
        </authorList>
    </citation>
    <scope>NUCLEOTIDE SEQUENCE [LARGE SCALE GENOMIC DNA]</scope>
    <source>
        <strain evidence="9">cv. Pajares</strain>
    </source>
</reference>
<dbReference type="PRINTS" id="PR00364">
    <property type="entry name" value="DISEASERSIST"/>
</dbReference>
<dbReference type="PANTHER" id="PTHR36766:SF3">
    <property type="entry name" value="RPW8 DOMAIN-CONTAINING PROTEIN"/>
    <property type="match status" value="1"/>
</dbReference>
<keyword evidence="6" id="KW-0067">ATP-binding</keyword>
<dbReference type="PANTHER" id="PTHR36766">
    <property type="entry name" value="PLANT BROAD-SPECTRUM MILDEW RESISTANCE PROTEIN RPW8"/>
    <property type="match status" value="1"/>
</dbReference>
<dbReference type="eggNOG" id="ENOG502QSSA">
    <property type="taxonomic scope" value="Eukaryota"/>
</dbReference>
<evidence type="ECO:0000256" key="5">
    <source>
        <dbReference type="ARBA" id="ARBA00022821"/>
    </source>
</evidence>
<dbReference type="EMBL" id="CM002876">
    <property type="protein sequence ID" value="KFK28372.1"/>
    <property type="molecule type" value="Genomic_DNA"/>
</dbReference>
<accession>A0A087GES0</accession>
<keyword evidence="4" id="KW-0547">Nucleotide-binding</keyword>
<dbReference type="GO" id="GO:0043531">
    <property type="term" value="F:ADP binding"/>
    <property type="evidence" value="ECO:0007669"/>
    <property type="project" value="InterPro"/>
</dbReference>
<comment type="similarity">
    <text evidence="1">Belongs to the disease resistance NB-LRR family.</text>
</comment>
<dbReference type="SUPFAM" id="SSF52047">
    <property type="entry name" value="RNI-like"/>
    <property type="match status" value="1"/>
</dbReference>
<evidence type="ECO:0000256" key="6">
    <source>
        <dbReference type="ARBA" id="ARBA00022840"/>
    </source>
</evidence>
<sequence>MAELMAGAALGALVSEGLKRLIAAIETVVAFEPVYKELASTVKVLEPIIEEIVSLQKANDLKSLTDTIAEAEALVKKCRGVHKMNIIKQYRYTKKVWKIQREMVSFCQGQLPLLQHRNQLKSMEDIEKKLDNMMKYIVDNLEIVTKQLEIVTEKLNLLMETVDNNQQTLAGKFDSASQERNDNHQTVIGKLNRLIPAPVYRDLCSVPKLRKAPVGLDWPLKNLKKKLLGDDSVDRLLVFGASGFGKTTLVTRLCHDPNIKEKFKHIFFNVVSRTPNFRKLVQDLLEHNKNTPPTFENDNQAIDDLQKLLKTITKDGPILIVLDDVWRGGESLLEIFKPTNLPGCRILVTSQFNFPSFGFNYELKTMDHEDARVLLIQWASRPLYASQAEYEDLLKKILKGCNYIPIVIEVRGIFLKGKSLNTWREQVEKWHEEETILDNPHATAPEYLQSSFSALESNLKECFLDMGSFPEDQKISASVIIDIWVELYGKGTCSSSMYMNYLKDLDSQNLLKLIPLGRKEPEEGFYNEFLVTQHDALRELAILQSKIEAILERKRLNLEIKGDHFPVSFRSQLEAIQEINRQDLEIRGDNSPDWCQVKLEAFRQSELEAILKRKRLNLEITGGNFPHWCLHLKKHVNARLLFISTDALFSSNWVEMEFPNVEALVLNISSSTYELPSFIETMANLKVVIIINHGFYPARLNNFPCLSSLPNLKRIRLEKVSITFLDMLQLQCINLNKISLVMCRFGEISHDTKEIVDVSKALPSLEEIDIDYCYDLVELPFWISEVVSLKTLSITNCNKISILPEAIGNLSKLETLRLISCTNLSELPETTAELNNLRFLDISGCFQLEKLPLEIGNLKKNLKKISMRNCYRCNLPNSVKNLEDLKVICDEGTTFLWERFKTKMKNLTITEEETEHNLNSLQQ</sequence>
<proteinExistence type="inferred from homology"/>
<evidence type="ECO:0000256" key="1">
    <source>
        <dbReference type="ARBA" id="ARBA00008894"/>
    </source>
</evidence>
<organism evidence="8 9">
    <name type="scientific">Arabis alpina</name>
    <name type="common">Alpine rock-cress</name>
    <dbReference type="NCBI Taxonomy" id="50452"/>
    <lineage>
        <taxon>Eukaryota</taxon>
        <taxon>Viridiplantae</taxon>
        <taxon>Streptophyta</taxon>
        <taxon>Embryophyta</taxon>
        <taxon>Tracheophyta</taxon>
        <taxon>Spermatophyta</taxon>
        <taxon>Magnoliopsida</taxon>
        <taxon>eudicotyledons</taxon>
        <taxon>Gunneridae</taxon>
        <taxon>Pentapetalae</taxon>
        <taxon>rosids</taxon>
        <taxon>malvids</taxon>
        <taxon>Brassicales</taxon>
        <taxon>Brassicaceae</taxon>
        <taxon>Arabideae</taxon>
        <taxon>Arabis</taxon>
    </lineage>
</organism>
<dbReference type="Gramene" id="KFK28372">
    <property type="protein sequence ID" value="KFK28372"/>
    <property type="gene ID" value="AALP_AA8G506800"/>
</dbReference>
<evidence type="ECO:0000256" key="3">
    <source>
        <dbReference type="ARBA" id="ARBA00022737"/>
    </source>
</evidence>
<dbReference type="Gene3D" id="1.10.8.430">
    <property type="entry name" value="Helical domain of apoptotic protease-activating factors"/>
    <property type="match status" value="1"/>
</dbReference>
<evidence type="ECO:0000256" key="2">
    <source>
        <dbReference type="ARBA" id="ARBA00022614"/>
    </source>
</evidence>
<name>A0A087GES0_ARAAL</name>
<dbReference type="Pfam" id="PF00931">
    <property type="entry name" value="NB-ARC"/>
    <property type="match status" value="1"/>
</dbReference>
<keyword evidence="5" id="KW-0611">Plant defense</keyword>
<dbReference type="InterPro" id="IPR036388">
    <property type="entry name" value="WH-like_DNA-bd_sf"/>
</dbReference>
<dbReference type="InterPro" id="IPR027417">
    <property type="entry name" value="P-loop_NTPase"/>
</dbReference>
<dbReference type="Gene3D" id="3.80.10.10">
    <property type="entry name" value="Ribonuclease Inhibitor"/>
    <property type="match status" value="1"/>
</dbReference>
<dbReference type="InterPro" id="IPR032675">
    <property type="entry name" value="LRR_dom_sf"/>
</dbReference>
<evidence type="ECO:0000313" key="9">
    <source>
        <dbReference type="Proteomes" id="UP000029120"/>
    </source>
</evidence>
<dbReference type="InterPro" id="IPR042197">
    <property type="entry name" value="Apaf_helical"/>
</dbReference>
<dbReference type="PROSITE" id="PS51153">
    <property type="entry name" value="RPW8"/>
    <property type="match status" value="1"/>
</dbReference>
<dbReference type="Gene3D" id="3.40.50.300">
    <property type="entry name" value="P-loop containing nucleotide triphosphate hydrolases"/>
    <property type="match status" value="1"/>
</dbReference>
<dbReference type="Pfam" id="PF05659">
    <property type="entry name" value="RPW8"/>
    <property type="match status" value="1"/>
</dbReference>
<keyword evidence="9" id="KW-1185">Reference proteome</keyword>
<dbReference type="FunFam" id="3.40.50.300:FF:003793">
    <property type="entry name" value="Probable disease resistance protein At5g66900"/>
    <property type="match status" value="1"/>
</dbReference>
<dbReference type="GO" id="GO:0005524">
    <property type="term" value="F:ATP binding"/>
    <property type="evidence" value="ECO:0007669"/>
    <property type="project" value="UniProtKB-KW"/>
</dbReference>
<dbReference type="Pfam" id="PF23598">
    <property type="entry name" value="LRR_14"/>
    <property type="match status" value="1"/>
</dbReference>
<dbReference type="FunFam" id="3.80.10.10:FF:001428">
    <property type="entry name" value="Probable disease resistance protein At5g04720"/>
    <property type="match status" value="1"/>
</dbReference>
<dbReference type="InterPro" id="IPR002182">
    <property type="entry name" value="NB-ARC"/>
</dbReference>
<gene>
    <name evidence="8" type="ordered locus">AALP_Aa8g506800</name>
</gene>
<feature type="domain" description="RPW8" evidence="7">
    <location>
        <begin position="1"/>
        <end position="145"/>
    </location>
</feature>
<dbReference type="GO" id="GO:0006952">
    <property type="term" value="P:defense response"/>
    <property type="evidence" value="ECO:0007669"/>
    <property type="project" value="UniProtKB-KW"/>
</dbReference>
<evidence type="ECO:0000313" key="8">
    <source>
        <dbReference type="EMBL" id="KFK28372.1"/>
    </source>
</evidence>
<dbReference type="InterPro" id="IPR055414">
    <property type="entry name" value="LRR_R13L4/SHOC2-like"/>
</dbReference>
<dbReference type="Gene3D" id="1.10.10.10">
    <property type="entry name" value="Winged helix-like DNA-binding domain superfamily/Winged helix DNA-binding domain"/>
    <property type="match status" value="1"/>
</dbReference>
<dbReference type="OMA" id="WHEEETI"/>
<dbReference type="SUPFAM" id="SSF52540">
    <property type="entry name" value="P-loop containing nucleoside triphosphate hydrolases"/>
    <property type="match status" value="1"/>
</dbReference>
<protein>
    <recommendedName>
        <fullName evidence="7">RPW8 domain-containing protein</fullName>
    </recommendedName>
</protein>
<keyword evidence="2" id="KW-0433">Leucine-rich repeat</keyword>
<keyword evidence="3" id="KW-0677">Repeat</keyword>
<dbReference type="Proteomes" id="UP000029120">
    <property type="component" value="Chromosome 8"/>
</dbReference>
<dbReference type="OrthoDB" id="2016095at2759"/>
<evidence type="ECO:0000259" key="7">
    <source>
        <dbReference type="PROSITE" id="PS51153"/>
    </source>
</evidence>
<dbReference type="AlphaFoldDB" id="A0A087GES0"/>
<evidence type="ECO:0000256" key="4">
    <source>
        <dbReference type="ARBA" id="ARBA00022741"/>
    </source>
</evidence>